<evidence type="ECO:0000259" key="2">
    <source>
        <dbReference type="Pfam" id="PF19048"/>
    </source>
</evidence>
<dbReference type="InterPro" id="IPR021014">
    <property type="entry name" value="SidE_PDE"/>
</dbReference>
<dbReference type="Proteomes" id="UP000254476">
    <property type="component" value="Unassembled WGS sequence"/>
</dbReference>
<dbReference type="Pfam" id="PF19048">
    <property type="entry name" value="SidE_mART"/>
    <property type="match status" value="1"/>
</dbReference>
<gene>
    <name evidence="3" type="primary">sidE</name>
    <name evidence="3" type="ORF">NCTC12388_02982</name>
</gene>
<name>A0A378JEF2_9GAMM</name>
<evidence type="ECO:0000313" key="4">
    <source>
        <dbReference type="Proteomes" id="UP000254476"/>
    </source>
</evidence>
<dbReference type="EMBL" id="UGOB01000001">
    <property type="protein sequence ID" value="STX46223.1"/>
    <property type="molecule type" value="Genomic_DNA"/>
</dbReference>
<sequence length="1362" mass="156743">MPRYVQTQKPAVSKESSLPSWNGFSLYTDNTVRNAVNYAFTHYLGKKYPGTVEAIPAQMGRNGDKIVNRPIHGLAHTLRTMAYAEVMVEEARKAKLRGESLKTFEDGRTIADVTPDELKKIMIAQAFFVTGRDDEESAKNYERYHEQSRDAFLKYIRENESSLIPHVFNDQDDVDFYADVIEDKDHKWENSPAHVLVNKGHMVDLMRVKQPAESYLENYFKSLQPWIGTIGTEAVFAKQRQFFHATYEMVSSFDCNNPEPHLVTSTNEFRYVIDKNGQPIRETPKEGETKGKIKFFPPSYKLQEKETFKFGRGGLGRYVIGEDGQPIRNKPKKGTTQGTLAFFPTSYQLQENERWMRVDEYLKLDEVKCRFPGSDKKLQRGLPELSEHAYLQYTNSDERAQCENDVDFCLGQLHAANHHAKISPIKRSIQSSTKQIKREANTDEIAAARIIQQILANPDSIYENHVLLNDQKLEEQFFRDLLAKCDMAIIGSLLNDSDINNIDKLMHHEKNTEFHSTDPKALPVKLGEAWDTKIRKKDGEYRDQIKHDLIYLMQNDAWYYSRVNAIAQNRDKGSTFKEVLITALMTPLTRKSLVDTNRSPHPQTLFRGLNLPEEFKNKLIQQTHVIMANTTEHLFTDPSAEIFKQIKLNDYSHISARTNASTSTNIAVPRDMFDSNTIFEISDPDELLHPKQVGTHTENSEDEFSFYLPDDVALIPIKLTLDGQTTTGNDRHIFTFVAVQSPDFSPRYERSFVLVPFMKIQGAKVAEAINAVHVENKETHENLNKKLETLRVQMEKQYHLPIRGGFLDKILHYFSGKDDQKISLERKKFLNDKVMPSLQQCHIGLRLNNIEMMQRALASFPSNEEWSGFKSDAAKAAKREMDNLRPIIEKKIALQSQLIPLKKCQDALEKQHVADALKALESISSDKDMSTIPSISSDLREKIQHTKQEVTENLASLQRATVTSVLTNPEHVKKRYETLMTSITSRITALDKAKLDNMTRIKKELSHFNVLHEEVKLLRNEKARLQSETETVDFTDVEKLEEQLRTIHNKLYDAYVAKVTEKITLLEQEKPKNLTAVKKIIFSFNERLAEVEQLRQEKRRIHEAATDPLNLSDIDGLNDRLQPVNQYLVKVLMSNIRVSLNQMEVNTFAEQTKEAQQNLQILDKLATTLDDSETAKRQKANILKLNEFFGEKQQAYPAMEQLQGKSKTLIIRLRELCEAHQNHLTKSRKEKTETITKNRWMLQGLTDLVGLTTDERSRLANEGKLLDQFKEDLNNDTYDLHELINNLAQKTPEELENAIGVSAECADKLHVLLNHLVRSTTFMAKIEERSKLIDTILAEIGKQIMHYELIKVYKEPQQKVMF</sequence>
<evidence type="ECO:0000313" key="3">
    <source>
        <dbReference type="EMBL" id="STX46223.1"/>
    </source>
</evidence>
<organism evidence="3 4">
    <name type="scientific">Legionella gratiana</name>
    <dbReference type="NCBI Taxonomy" id="45066"/>
    <lineage>
        <taxon>Bacteria</taxon>
        <taxon>Pseudomonadati</taxon>
        <taxon>Pseudomonadota</taxon>
        <taxon>Gammaproteobacteria</taxon>
        <taxon>Legionellales</taxon>
        <taxon>Legionellaceae</taxon>
        <taxon>Legionella</taxon>
    </lineage>
</organism>
<proteinExistence type="predicted"/>
<evidence type="ECO:0000259" key="1">
    <source>
        <dbReference type="Pfam" id="PF12252"/>
    </source>
</evidence>
<protein>
    <submittedName>
        <fullName evidence="3">SidE protein</fullName>
    </submittedName>
</protein>
<dbReference type="RefSeq" id="WP_115385461.1">
    <property type="nucleotide sequence ID" value="NZ_UGOB01000001.1"/>
</dbReference>
<dbReference type="GO" id="GO:0106274">
    <property type="term" value="F:NAD+-protein-arginine ADP-ribosyltransferase activity"/>
    <property type="evidence" value="ECO:0007669"/>
    <property type="project" value="InterPro"/>
</dbReference>
<dbReference type="InterPro" id="IPR043935">
    <property type="entry name" value="SidE_mART"/>
</dbReference>
<reference evidence="3 4" key="1">
    <citation type="submission" date="2018-06" db="EMBL/GenBank/DDBJ databases">
        <authorList>
            <consortium name="Pathogen Informatics"/>
            <person name="Doyle S."/>
        </authorList>
    </citation>
    <scope>NUCLEOTIDE SEQUENCE [LARGE SCALE GENOMIC DNA]</scope>
    <source>
        <strain evidence="3 4">NCTC12388</strain>
    </source>
</reference>
<feature type="domain" description="SidE PDE" evidence="1">
    <location>
        <begin position="42"/>
        <end position="250"/>
    </location>
</feature>
<dbReference type="STRING" id="45066.Lgra_0931"/>
<dbReference type="Pfam" id="PF12252">
    <property type="entry name" value="SidE_PDE"/>
    <property type="match status" value="1"/>
</dbReference>
<dbReference type="OrthoDB" id="5647340at2"/>
<feature type="domain" description="SidE mono-ADP-ribosyltransferase" evidence="2">
    <location>
        <begin position="437"/>
        <end position="771"/>
    </location>
</feature>
<accession>A0A378JEF2</accession>